<comment type="caution">
    <text evidence="1">The sequence shown here is derived from an EMBL/GenBank/DDBJ whole genome shotgun (WGS) entry which is preliminary data.</text>
</comment>
<feature type="non-terminal residue" evidence="1">
    <location>
        <position position="303"/>
    </location>
</feature>
<feature type="non-terminal residue" evidence="1">
    <location>
        <position position="1"/>
    </location>
</feature>
<dbReference type="AlphaFoldDB" id="A0A9P6IXN7"/>
<protein>
    <submittedName>
        <fullName evidence="1">Uncharacterized protein</fullName>
    </submittedName>
</protein>
<gene>
    <name evidence="1" type="ORF">BGZ65_008113</name>
</gene>
<dbReference type="OrthoDB" id="10651326at2759"/>
<dbReference type="Proteomes" id="UP000749646">
    <property type="component" value="Unassembled WGS sequence"/>
</dbReference>
<accession>A0A9P6IXN7</accession>
<sequence length="303" mass="34484">IFDLTLADKSPEVIELSQPSGYISSKARFNQLVWLSSTVGRHYLISAGCTDNGTRMRYLMGSKENRHPQWNPGHCLDLDVPNPTLKDNAEKFLSRYHSALQAIAVDDTYSSDERAEAQELQSTDIVPMRIAWDSVKKALSQEARSLKRKTEFDDTATKIQEPWLSLILRLVIKVKNEPHGMLTKAETANMSNNHRMLYDFDFERLSRNEQLSKLAEYEVWRQRIGAKHVDYKGLYEETILLRAEAIKKSKKGKSPPPIHTALLDTVIYLTPAKPCQNMSEAQIVSIWEHVLSLLSGDTLNLLS</sequence>
<organism evidence="1 2">
    <name type="scientific">Modicella reniformis</name>
    <dbReference type="NCBI Taxonomy" id="1440133"/>
    <lineage>
        <taxon>Eukaryota</taxon>
        <taxon>Fungi</taxon>
        <taxon>Fungi incertae sedis</taxon>
        <taxon>Mucoromycota</taxon>
        <taxon>Mortierellomycotina</taxon>
        <taxon>Mortierellomycetes</taxon>
        <taxon>Mortierellales</taxon>
        <taxon>Mortierellaceae</taxon>
        <taxon>Modicella</taxon>
    </lineage>
</organism>
<reference evidence="1" key="1">
    <citation type="journal article" date="2020" name="Fungal Divers.">
        <title>Resolving the Mortierellaceae phylogeny through synthesis of multi-gene phylogenetics and phylogenomics.</title>
        <authorList>
            <person name="Vandepol N."/>
            <person name="Liber J."/>
            <person name="Desiro A."/>
            <person name="Na H."/>
            <person name="Kennedy M."/>
            <person name="Barry K."/>
            <person name="Grigoriev I.V."/>
            <person name="Miller A.N."/>
            <person name="O'Donnell K."/>
            <person name="Stajich J.E."/>
            <person name="Bonito G."/>
        </authorList>
    </citation>
    <scope>NUCLEOTIDE SEQUENCE</scope>
    <source>
        <strain evidence="1">MES-2147</strain>
    </source>
</reference>
<dbReference type="EMBL" id="JAAAHW010007431">
    <property type="protein sequence ID" value="KAF9948361.1"/>
    <property type="molecule type" value="Genomic_DNA"/>
</dbReference>
<evidence type="ECO:0000313" key="2">
    <source>
        <dbReference type="Proteomes" id="UP000749646"/>
    </source>
</evidence>
<proteinExistence type="predicted"/>
<name>A0A9P6IXN7_9FUNG</name>
<keyword evidence="2" id="KW-1185">Reference proteome</keyword>
<evidence type="ECO:0000313" key="1">
    <source>
        <dbReference type="EMBL" id="KAF9948361.1"/>
    </source>
</evidence>